<evidence type="ECO:0000256" key="2">
    <source>
        <dbReference type="ARBA" id="ARBA00022729"/>
    </source>
</evidence>
<sequence>MKPAWDELTQAYEDHDNILIANVDCIGAGKSKCAEVGIKTYPTLKFGAPHDLEEYRGSRDFEDLAAFVEENLQPSCSPSQIEWCDEDQHQQLQGYMALPMTELKAKIQDWENESQEAEKELDALLRSLQKQYEAGVKLKARKQKEINERGLSMMKAAQAPRSADLLFSSTHVDTPVRSESCCQVYRDHVQKEA</sequence>
<gene>
    <name evidence="5" type="primary">SEP2</name>
    <name evidence="5" type="ORF">SNAT2548_LOCUS3708</name>
</gene>
<dbReference type="GO" id="GO:0003756">
    <property type="term" value="F:protein disulfide isomerase activity"/>
    <property type="evidence" value="ECO:0007669"/>
    <property type="project" value="TreeGrafter"/>
</dbReference>
<keyword evidence="2" id="KW-0732">Signal</keyword>
<dbReference type="Pfam" id="PF00085">
    <property type="entry name" value="Thioredoxin"/>
    <property type="match status" value="1"/>
</dbReference>
<dbReference type="SUPFAM" id="SSF52833">
    <property type="entry name" value="Thioredoxin-like"/>
    <property type="match status" value="1"/>
</dbReference>
<proteinExistence type="inferred from homology"/>
<dbReference type="OrthoDB" id="72053at2759"/>
<accession>A0A812ICV5</accession>
<reference evidence="5" key="1">
    <citation type="submission" date="2021-02" db="EMBL/GenBank/DDBJ databases">
        <authorList>
            <person name="Dougan E. K."/>
            <person name="Rhodes N."/>
            <person name="Thang M."/>
            <person name="Chan C."/>
        </authorList>
    </citation>
    <scope>NUCLEOTIDE SEQUENCE</scope>
</reference>
<comment type="caution">
    <text evidence="5">The sequence shown here is derived from an EMBL/GenBank/DDBJ whole genome shotgun (WGS) entry which is preliminary data.</text>
</comment>
<evidence type="ECO:0000256" key="3">
    <source>
        <dbReference type="SAM" id="Coils"/>
    </source>
</evidence>
<dbReference type="EMBL" id="CAJNDS010000225">
    <property type="protein sequence ID" value="CAE7030726.1"/>
    <property type="molecule type" value="Genomic_DNA"/>
</dbReference>
<dbReference type="PANTHER" id="PTHR45672:SF3">
    <property type="entry name" value="THIOREDOXIN DOMAIN-CONTAINING PROTEIN 5"/>
    <property type="match status" value="1"/>
</dbReference>
<protein>
    <submittedName>
        <fullName evidence="5">SEP2 protein</fullName>
    </submittedName>
</protein>
<feature type="domain" description="Thioredoxin" evidence="4">
    <location>
        <begin position="1"/>
        <end position="69"/>
    </location>
</feature>
<dbReference type="InterPro" id="IPR036249">
    <property type="entry name" value="Thioredoxin-like_sf"/>
</dbReference>
<dbReference type="InterPro" id="IPR051063">
    <property type="entry name" value="PDI"/>
</dbReference>
<organism evidence="5 6">
    <name type="scientific">Symbiodinium natans</name>
    <dbReference type="NCBI Taxonomy" id="878477"/>
    <lineage>
        <taxon>Eukaryota</taxon>
        <taxon>Sar</taxon>
        <taxon>Alveolata</taxon>
        <taxon>Dinophyceae</taxon>
        <taxon>Suessiales</taxon>
        <taxon>Symbiodiniaceae</taxon>
        <taxon>Symbiodinium</taxon>
    </lineage>
</organism>
<name>A0A812ICV5_9DINO</name>
<evidence type="ECO:0000313" key="6">
    <source>
        <dbReference type="Proteomes" id="UP000604046"/>
    </source>
</evidence>
<keyword evidence="6" id="KW-1185">Reference proteome</keyword>
<dbReference type="GO" id="GO:0005783">
    <property type="term" value="C:endoplasmic reticulum"/>
    <property type="evidence" value="ECO:0007669"/>
    <property type="project" value="TreeGrafter"/>
</dbReference>
<keyword evidence="3" id="KW-0175">Coiled coil</keyword>
<evidence type="ECO:0000313" key="5">
    <source>
        <dbReference type="EMBL" id="CAE7030726.1"/>
    </source>
</evidence>
<dbReference type="Proteomes" id="UP000604046">
    <property type="component" value="Unassembled WGS sequence"/>
</dbReference>
<dbReference type="AlphaFoldDB" id="A0A812ICV5"/>
<dbReference type="GO" id="GO:0006457">
    <property type="term" value="P:protein folding"/>
    <property type="evidence" value="ECO:0007669"/>
    <property type="project" value="TreeGrafter"/>
</dbReference>
<dbReference type="Gene3D" id="3.40.30.10">
    <property type="entry name" value="Glutaredoxin"/>
    <property type="match status" value="1"/>
</dbReference>
<evidence type="ECO:0000256" key="1">
    <source>
        <dbReference type="ARBA" id="ARBA00006347"/>
    </source>
</evidence>
<evidence type="ECO:0000259" key="4">
    <source>
        <dbReference type="Pfam" id="PF00085"/>
    </source>
</evidence>
<comment type="similarity">
    <text evidence="1">Belongs to the protein disulfide isomerase family.</text>
</comment>
<dbReference type="InterPro" id="IPR013766">
    <property type="entry name" value="Thioredoxin_domain"/>
</dbReference>
<feature type="coiled-coil region" evidence="3">
    <location>
        <begin position="100"/>
        <end position="134"/>
    </location>
</feature>
<dbReference type="PANTHER" id="PTHR45672">
    <property type="entry name" value="PROTEIN DISULFIDE-ISOMERASE C17H9.14C-RELATED"/>
    <property type="match status" value="1"/>
</dbReference>